<dbReference type="STRING" id="45496.SAMN04488079_11164"/>
<name>A0A1I3ZMH3_9GAMM</name>
<keyword evidence="1" id="KW-1133">Transmembrane helix</keyword>
<protein>
    <submittedName>
        <fullName evidence="2">Putative transmembrane protein (PGPGW)</fullName>
    </submittedName>
</protein>
<accession>A0A1I3ZMH3</accession>
<proteinExistence type="predicted"/>
<evidence type="ECO:0000313" key="3">
    <source>
        <dbReference type="Proteomes" id="UP000198924"/>
    </source>
</evidence>
<dbReference type="OrthoDB" id="9800130at2"/>
<dbReference type="Pfam" id="PF09656">
    <property type="entry name" value="PGPGW"/>
    <property type="match status" value="1"/>
</dbReference>
<dbReference type="EMBL" id="FOSH01000011">
    <property type="protein sequence ID" value="SFK44836.1"/>
    <property type="molecule type" value="Genomic_DNA"/>
</dbReference>
<dbReference type="Proteomes" id="UP000198924">
    <property type="component" value="Unassembled WGS sequence"/>
</dbReference>
<keyword evidence="3" id="KW-1185">Reference proteome</keyword>
<dbReference type="RefSeq" id="WP_091714273.1">
    <property type="nucleotide sequence ID" value="NZ_FOSH01000011.1"/>
</dbReference>
<dbReference type="InterPro" id="IPR019099">
    <property type="entry name" value="Uncharacterised_PGPGW_TM"/>
</dbReference>
<keyword evidence="1" id="KW-0472">Membrane</keyword>
<gene>
    <name evidence="2" type="ORF">SAMN04488079_11164</name>
</gene>
<feature type="transmembrane region" description="Helical" evidence="1">
    <location>
        <begin position="60"/>
        <end position="86"/>
    </location>
</feature>
<evidence type="ECO:0000256" key="1">
    <source>
        <dbReference type="SAM" id="Phobius"/>
    </source>
</evidence>
<feature type="transmembrane region" description="Helical" evidence="1">
    <location>
        <begin position="14"/>
        <end position="39"/>
    </location>
</feature>
<organism evidence="2 3">
    <name type="scientific">Methylophaga sulfidovorans</name>
    <dbReference type="NCBI Taxonomy" id="45496"/>
    <lineage>
        <taxon>Bacteria</taxon>
        <taxon>Pseudomonadati</taxon>
        <taxon>Pseudomonadota</taxon>
        <taxon>Gammaproteobacteria</taxon>
        <taxon>Thiotrichales</taxon>
        <taxon>Piscirickettsiaceae</taxon>
        <taxon>Methylophaga</taxon>
    </lineage>
</organism>
<dbReference type="AlphaFoldDB" id="A0A1I3ZMH3"/>
<reference evidence="3" key="1">
    <citation type="submission" date="2016-10" db="EMBL/GenBank/DDBJ databases">
        <authorList>
            <person name="Varghese N."/>
            <person name="Submissions S."/>
        </authorList>
    </citation>
    <scope>NUCLEOTIDE SEQUENCE [LARGE SCALE GENOMIC DNA]</scope>
    <source>
        <strain evidence="3">DSM 11578</strain>
    </source>
</reference>
<sequence>MEEMIKTIWSNETWLWALGIISILSFVASLVFIPYLIVRMPADYFSTEKRHKTPWADQHIIIRTVLITLKNCLGIVLVILGLAMLVLPGQGLLTLFIGLLCLNFPGKYRLEKWLIQQKSIRRSIDWLRQRAGSEPLNYD</sequence>
<keyword evidence="1 2" id="KW-0812">Transmembrane</keyword>
<evidence type="ECO:0000313" key="2">
    <source>
        <dbReference type="EMBL" id="SFK44836.1"/>
    </source>
</evidence>